<dbReference type="Proteomes" id="UP000821845">
    <property type="component" value="Chromosome 2"/>
</dbReference>
<sequence length="183" mass="20127">MKPKTRHHNSSKASRAQENAASDSPSIYYTALDHLPTPVHEQHHDAARPPHATNRGQVRPQHGPGPWKAGAHPLKPGEAGKDAPNVSWCDQCVVVYLIMAMAFTVALAVIIIASSTRRQQEELTTMQRWAVPKKEKRSAQNSDEPARSRVVTEKRLQTTVFVVDYGVSVALNHSAAQGVTEKD</sequence>
<name>A0ACB7T098_HYAAI</name>
<keyword evidence="2" id="KW-1185">Reference proteome</keyword>
<evidence type="ECO:0000313" key="1">
    <source>
        <dbReference type="EMBL" id="KAH6939599.1"/>
    </source>
</evidence>
<dbReference type="EMBL" id="CM023482">
    <property type="protein sequence ID" value="KAH6939599.1"/>
    <property type="molecule type" value="Genomic_DNA"/>
</dbReference>
<protein>
    <submittedName>
        <fullName evidence="1">Uncharacterized protein</fullName>
    </submittedName>
</protein>
<proteinExistence type="predicted"/>
<accession>A0ACB7T098</accession>
<comment type="caution">
    <text evidence="1">The sequence shown here is derived from an EMBL/GenBank/DDBJ whole genome shotgun (WGS) entry which is preliminary data.</text>
</comment>
<evidence type="ECO:0000313" key="2">
    <source>
        <dbReference type="Proteomes" id="UP000821845"/>
    </source>
</evidence>
<reference evidence="1" key="1">
    <citation type="submission" date="2020-05" db="EMBL/GenBank/DDBJ databases">
        <title>Large-scale comparative analyses of tick genomes elucidate their genetic diversity and vector capacities.</title>
        <authorList>
            <person name="Jia N."/>
            <person name="Wang J."/>
            <person name="Shi W."/>
            <person name="Du L."/>
            <person name="Sun Y."/>
            <person name="Zhan W."/>
            <person name="Jiang J."/>
            <person name="Wang Q."/>
            <person name="Zhang B."/>
            <person name="Ji P."/>
            <person name="Sakyi L.B."/>
            <person name="Cui X."/>
            <person name="Yuan T."/>
            <person name="Jiang B."/>
            <person name="Yang W."/>
            <person name="Lam T.T.-Y."/>
            <person name="Chang Q."/>
            <person name="Ding S."/>
            <person name="Wang X."/>
            <person name="Zhu J."/>
            <person name="Ruan X."/>
            <person name="Zhao L."/>
            <person name="Wei J."/>
            <person name="Que T."/>
            <person name="Du C."/>
            <person name="Cheng J."/>
            <person name="Dai P."/>
            <person name="Han X."/>
            <person name="Huang E."/>
            <person name="Gao Y."/>
            <person name="Liu J."/>
            <person name="Shao H."/>
            <person name="Ye R."/>
            <person name="Li L."/>
            <person name="Wei W."/>
            <person name="Wang X."/>
            <person name="Wang C."/>
            <person name="Yang T."/>
            <person name="Huo Q."/>
            <person name="Li W."/>
            <person name="Guo W."/>
            <person name="Chen H."/>
            <person name="Zhou L."/>
            <person name="Ni X."/>
            <person name="Tian J."/>
            <person name="Zhou Y."/>
            <person name="Sheng Y."/>
            <person name="Liu T."/>
            <person name="Pan Y."/>
            <person name="Xia L."/>
            <person name="Li J."/>
            <person name="Zhao F."/>
            <person name="Cao W."/>
        </authorList>
    </citation>
    <scope>NUCLEOTIDE SEQUENCE</scope>
    <source>
        <strain evidence="1">Hyas-2018</strain>
    </source>
</reference>
<gene>
    <name evidence="1" type="ORF">HPB50_019939</name>
</gene>
<organism evidence="1 2">
    <name type="scientific">Hyalomma asiaticum</name>
    <name type="common">Tick</name>
    <dbReference type="NCBI Taxonomy" id="266040"/>
    <lineage>
        <taxon>Eukaryota</taxon>
        <taxon>Metazoa</taxon>
        <taxon>Ecdysozoa</taxon>
        <taxon>Arthropoda</taxon>
        <taxon>Chelicerata</taxon>
        <taxon>Arachnida</taxon>
        <taxon>Acari</taxon>
        <taxon>Parasitiformes</taxon>
        <taxon>Ixodida</taxon>
        <taxon>Ixodoidea</taxon>
        <taxon>Ixodidae</taxon>
        <taxon>Hyalomminae</taxon>
        <taxon>Hyalomma</taxon>
    </lineage>
</organism>